<dbReference type="AlphaFoldDB" id="A0ABD3RQW3"/>
<dbReference type="EMBL" id="JALLPB020000203">
    <property type="protein sequence ID" value="KAL3815342.1"/>
    <property type="molecule type" value="Genomic_DNA"/>
</dbReference>
<comment type="caution">
    <text evidence="2">The sequence shown here is derived from an EMBL/GenBank/DDBJ whole genome shotgun (WGS) entry which is preliminary data.</text>
</comment>
<feature type="signal peptide" evidence="1">
    <location>
        <begin position="1"/>
        <end position="22"/>
    </location>
</feature>
<dbReference type="PANTHER" id="PTHR40280">
    <property type="entry name" value="BLR6907 PROTEIN"/>
    <property type="match status" value="1"/>
</dbReference>
<dbReference type="Proteomes" id="UP001530377">
    <property type="component" value="Unassembled WGS sequence"/>
</dbReference>
<keyword evidence="3" id="KW-1185">Reference proteome</keyword>
<evidence type="ECO:0000313" key="2">
    <source>
        <dbReference type="EMBL" id="KAL3815342.1"/>
    </source>
</evidence>
<protein>
    <submittedName>
        <fullName evidence="2">Uncharacterized protein</fullName>
    </submittedName>
</protein>
<gene>
    <name evidence="2" type="ORF">ACHAXA_002126</name>
</gene>
<sequence>MAARVSPHAIAVLVLLHDTAHSFSLEHRNLRCRGPPSYLAFASRAIAIPRPIPTLTRGRCAAGGSASDDARYDGDDEIGGGGCRVLLMDHLNINHERGRHDALNAFYFDFLGCGVDTRKYDNYLAGRKTIWANAGMHQFHLPEGNPSAQVFDGMITLVHDDLDLLMERYNEYLDGDHRFAPLKDTEFLVGVVKSDPSDDDDDYDDDDDDGYMMLVTDPWGTEFCILPSDDPTEDRAAHIGIQPCVVNDDGRGPTTTHALAMEDVTVYVTHDANLDGIGRFYEYVLGTRTIPELSTMSSICIAMGERQTLTFARHPDGPDVEVVHHDFGDDDDDDKSSASTPHFGYPPNYGPHVSVYVTNMPWAYAKAEELGVLYINSRFKRRAYNLEDAIDQCMFRLIDIIDPLDDEGKVILRLEHEVRSATTRDGKMYKSCPLVANVAI</sequence>
<name>A0ABD3RQW3_9STRA</name>
<organism evidence="2 3">
    <name type="scientific">Cyclostephanos tholiformis</name>
    <dbReference type="NCBI Taxonomy" id="382380"/>
    <lineage>
        <taxon>Eukaryota</taxon>
        <taxon>Sar</taxon>
        <taxon>Stramenopiles</taxon>
        <taxon>Ochrophyta</taxon>
        <taxon>Bacillariophyta</taxon>
        <taxon>Coscinodiscophyceae</taxon>
        <taxon>Thalassiosirophycidae</taxon>
        <taxon>Stephanodiscales</taxon>
        <taxon>Stephanodiscaceae</taxon>
        <taxon>Cyclostephanos</taxon>
    </lineage>
</organism>
<dbReference type="PANTHER" id="PTHR40280:SF1">
    <property type="entry name" value="VOC DOMAIN-CONTAINING PROTEIN"/>
    <property type="match status" value="1"/>
</dbReference>
<keyword evidence="1" id="KW-0732">Signal</keyword>
<evidence type="ECO:0000313" key="3">
    <source>
        <dbReference type="Proteomes" id="UP001530377"/>
    </source>
</evidence>
<reference evidence="2 3" key="1">
    <citation type="submission" date="2024-10" db="EMBL/GenBank/DDBJ databases">
        <title>Updated reference genomes for cyclostephanoid diatoms.</title>
        <authorList>
            <person name="Roberts W.R."/>
            <person name="Alverson A.J."/>
        </authorList>
    </citation>
    <scope>NUCLEOTIDE SEQUENCE [LARGE SCALE GENOMIC DNA]</scope>
    <source>
        <strain evidence="2 3">AJA228-03</strain>
    </source>
</reference>
<proteinExistence type="predicted"/>
<evidence type="ECO:0000256" key="1">
    <source>
        <dbReference type="SAM" id="SignalP"/>
    </source>
</evidence>
<accession>A0ABD3RQW3</accession>
<feature type="chain" id="PRO_5044785813" evidence="1">
    <location>
        <begin position="23"/>
        <end position="440"/>
    </location>
</feature>